<dbReference type="InterPro" id="IPR039781">
    <property type="entry name" value="Rad21/Rec8-like"/>
</dbReference>
<dbReference type="AlphaFoldDB" id="A0A1R1YM69"/>
<comment type="caution">
    <text evidence="7">The sequence shown here is derived from an EMBL/GenBank/DDBJ whole genome shotgun (WGS) entry which is preliminary data.</text>
</comment>
<proteinExistence type="inferred from homology"/>
<dbReference type="OrthoDB" id="10071381at2759"/>
<protein>
    <submittedName>
        <fullName evidence="7">Cohesin subunit rad21</fullName>
    </submittedName>
</protein>
<dbReference type="InterPro" id="IPR036390">
    <property type="entry name" value="WH_DNA-bd_sf"/>
</dbReference>
<organism evidence="7 8">
    <name type="scientific">Smittium culicis</name>
    <dbReference type="NCBI Taxonomy" id="133412"/>
    <lineage>
        <taxon>Eukaryota</taxon>
        <taxon>Fungi</taxon>
        <taxon>Fungi incertae sedis</taxon>
        <taxon>Zoopagomycota</taxon>
        <taxon>Kickxellomycotina</taxon>
        <taxon>Harpellomycetes</taxon>
        <taxon>Harpellales</taxon>
        <taxon>Legeriomycetaceae</taxon>
        <taxon>Smittium</taxon>
    </lineage>
</organism>
<sequence>MFYSDAVLLQNGPLSKVWLAAHWERKMNKAQFIQASIVNSVGAMISSNQPPLALRLSGQLLLGVSKIYSKKAKYLMEDCSEALLKIKMAFRSGVVDILEATIAQRNAITLPDTISEFEMQLPTKLFSSYSFMLENDSLLGDPSNQLSGQSSIFDNRARDRFANHMSALRDITLPEESMIARHNINDQNYADQLLGRDDEFRLDLGDDWLNNNDNGIRIGDDSAMDIEVARRESNIPFNEPSIFDSVSRFEMGDKSILAGPNSFIGEGLGMDGISMAADVSAIAGSSNIAETSGILGAGEGLRFEDRLNQIGGSNLDDFAWEQAEAEVLDPNVANAADPNTDAATKKRKRVAGVDLFDDITNYPLSKLKQNYKDPSTMLSIPKYLNSNSASTSNSGTAAISFVNKIFDFPTEIKGLFANTLMNPTDHLITNLDDTRFSIDASLESNQVAPDSSNLHLEGAFEFGLDNDLNLSLDNDNFAFGDPDSIANLDPAAAGDFANASNSYFMNYGIVQTPNGPKRITTADISFGNTDFDLQLKSIMDSTDTSIITSTDRVPLFKGTEVDPRNNNALYDENTDNIPRSANSRLSQDQQSLSKSTHDAIGILSAQIAQPKSKKASKKPISFNKTVETAPKSDVVKLFFEVLVLKTKNYIDLLHELCFGNTDFDLQLKSIMDSTDTSIITSTDRVPLFKGTEVDPRNNNALYDENTDNIPRSANSRLSQDQQSLSKSTHDAIGILSAQIAQPKSKKASKKPISFNKTVETAPKSDVVKLFFEVLVLKTKNYIDVHQQDTNDISITPLDRFFQL</sequence>
<dbReference type="Pfam" id="PF04824">
    <property type="entry name" value="Rad21_Rec8"/>
    <property type="match status" value="1"/>
</dbReference>
<gene>
    <name evidence="7" type="ORF">AYI69_g2535</name>
</gene>
<feature type="region of interest" description="Disordered" evidence="4">
    <location>
        <begin position="564"/>
        <end position="590"/>
    </location>
</feature>
<evidence type="ECO:0000313" key="8">
    <source>
        <dbReference type="Proteomes" id="UP000187429"/>
    </source>
</evidence>
<name>A0A1R1YM69_9FUNG</name>
<feature type="domain" description="Rad21/Rec8-like protein N-terminal" evidence="6">
    <location>
        <begin position="1"/>
        <end position="99"/>
    </location>
</feature>
<evidence type="ECO:0000256" key="3">
    <source>
        <dbReference type="ARBA" id="ARBA00023242"/>
    </source>
</evidence>
<evidence type="ECO:0000259" key="6">
    <source>
        <dbReference type="Pfam" id="PF04825"/>
    </source>
</evidence>
<dbReference type="GO" id="GO:1990414">
    <property type="term" value="P:replication-born double-strand break repair via sister chromatid exchange"/>
    <property type="evidence" value="ECO:0007669"/>
    <property type="project" value="TreeGrafter"/>
</dbReference>
<keyword evidence="8" id="KW-1185">Reference proteome</keyword>
<dbReference type="SUPFAM" id="SSF46785">
    <property type="entry name" value="Winged helix' DNA-binding domain"/>
    <property type="match status" value="1"/>
</dbReference>
<dbReference type="InterPro" id="IPR006909">
    <property type="entry name" value="Rad21/Rec8_C_eu"/>
</dbReference>
<dbReference type="Gene3D" id="1.10.10.580">
    <property type="entry name" value="Structural maintenance of chromosome 1. Chain E"/>
    <property type="match status" value="2"/>
</dbReference>
<dbReference type="GO" id="GO:0008278">
    <property type="term" value="C:cohesin complex"/>
    <property type="evidence" value="ECO:0007669"/>
    <property type="project" value="InterPro"/>
</dbReference>
<evidence type="ECO:0000256" key="2">
    <source>
        <dbReference type="ARBA" id="ARBA00009870"/>
    </source>
</evidence>
<comment type="similarity">
    <text evidence="2">Belongs to the rad21 family.</text>
</comment>
<evidence type="ECO:0000256" key="1">
    <source>
        <dbReference type="ARBA" id="ARBA00004123"/>
    </source>
</evidence>
<feature type="compositionally biased region" description="Polar residues" evidence="4">
    <location>
        <begin position="707"/>
        <end position="722"/>
    </location>
</feature>
<dbReference type="Pfam" id="PF04825">
    <property type="entry name" value="Rad21_Rec8_N"/>
    <property type="match status" value="1"/>
</dbReference>
<feature type="compositionally biased region" description="Polar residues" evidence="4">
    <location>
        <begin position="575"/>
        <end position="590"/>
    </location>
</feature>
<evidence type="ECO:0000259" key="5">
    <source>
        <dbReference type="Pfam" id="PF04824"/>
    </source>
</evidence>
<dbReference type="InterPro" id="IPR006910">
    <property type="entry name" value="Rad21_Rec8_N"/>
</dbReference>
<dbReference type="InterPro" id="IPR023093">
    <property type="entry name" value="ScpA-like_C"/>
</dbReference>
<keyword evidence="3" id="KW-0539">Nucleus</keyword>
<feature type="domain" description="Rad21/Rec8-like protein C-terminal eukaryotic" evidence="5">
    <location>
        <begin position="749"/>
        <end position="796"/>
    </location>
</feature>
<accession>A0A1R1YM69</accession>
<dbReference type="GO" id="GO:0003682">
    <property type="term" value="F:chromatin binding"/>
    <property type="evidence" value="ECO:0007669"/>
    <property type="project" value="TreeGrafter"/>
</dbReference>
<dbReference type="EMBL" id="LSSM01000739">
    <property type="protein sequence ID" value="OMJ28011.1"/>
    <property type="molecule type" value="Genomic_DNA"/>
</dbReference>
<dbReference type="GO" id="GO:0005634">
    <property type="term" value="C:nucleus"/>
    <property type="evidence" value="ECO:0007669"/>
    <property type="project" value="UniProtKB-SubCell"/>
</dbReference>
<comment type="subcellular location">
    <subcellularLocation>
        <location evidence="1">Nucleus</location>
    </subcellularLocation>
</comment>
<dbReference type="GO" id="GO:0007062">
    <property type="term" value="P:sister chromatid cohesion"/>
    <property type="evidence" value="ECO:0007669"/>
    <property type="project" value="InterPro"/>
</dbReference>
<dbReference type="PANTHER" id="PTHR12585:SF69">
    <property type="entry name" value="FI11703P"/>
    <property type="match status" value="1"/>
</dbReference>
<dbReference type="Proteomes" id="UP000187429">
    <property type="component" value="Unassembled WGS sequence"/>
</dbReference>
<evidence type="ECO:0000256" key="4">
    <source>
        <dbReference type="SAM" id="MobiDB-lite"/>
    </source>
</evidence>
<feature type="region of interest" description="Disordered" evidence="4">
    <location>
        <begin position="696"/>
        <end position="722"/>
    </location>
</feature>
<dbReference type="PANTHER" id="PTHR12585">
    <property type="entry name" value="SCC1 / RAD21 FAMILY MEMBER"/>
    <property type="match status" value="1"/>
</dbReference>
<evidence type="ECO:0000313" key="7">
    <source>
        <dbReference type="EMBL" id="OMJ28011.1"/>
    </source>
</evidence>
<reference evidence="8" key="1">
    <citation type="submission" date="2017-01" db="EMBL/GenBank/DDBJ databases">
        <authorList>
            <person name="Wang Y."/>
            <person name="White M."/>
            <person name="Kvist S."/>
            <person name="Moncalvo J.-M."/>
        </authorList>
    </citation>
    <scope>NUCLEOTIDE SEQUENCE [LARGE SCALE GENOMIC DNA]</scope>
    <source>
        <strain evidence="8">ID-206-W2</strain>
    </source>
</reference>